<evidence type="ECO:0000313" key="1">
    <source>
        <dbReference type="EMBL" id="CAB4140693.1"/>
    </source>
</evidence>
<name>A0A6J5M5B7_9CAUD</name>
<proteinExistence type="predicted"/>
<organism evidence="1">
    <name type="scientific">uncultured Caudovirales phage</name>
    <dbReference type="NCBI Taxonomy" id="2100421"/>
    <lineage>
        <taxon>Viruses</taxon>
        <taxon>Duplodnaviria</taxon>
        <taxon>Heunggongvirae</taxon>
        <taxon>Uroviricota</taxon>
        <taxon>Caudoviricetes</taxon>
        <taxon>Peduoviridae</taxon>
        <taxon>Maltschvirus</taxon>
        <taxon>Maltschvirus maltsch</taxon>
    </lineage>
</organism>
<reference evidence="1" key="1">
    <citation type="submission" date="2020-04" db="EMBL/GenBank/DDBJ databases">
        <authorList>
            <person name="Chiriac C."/>
            <person name="Salcher M."/>
            <person name="Ghai R."/>
            <person name="Kavagutti S V."/>
        </authorList>
    </citation>
    <scope>NUCLEOTIDE SEQUENCE</scope>
</reference>
<gene>
    <name evidence="1" type="ORF">UFOVP402_59</name>
</gene>
<sequence>MESCKSCKYWIEVGKSIAQVGDFDLSADLGSCTSPDALDGIVRSEQDDSFFTVHMIIGQSTGLFTRSDFGCKYFNLNT</sequence>
<protein>
    <submittedName>
        <fullName evidence="1">Uncharacterized protein</fullName>
    </submittedName>
</protein>
<dbReference type="EMBL" id="LR796374">
    <property type="protein sequence ID" value="CAB4140693.1"/>
    <property type="molecule type" value="Genomic_DNA"/>
</dbReference>
<accession>A0A6J5M5B7</accession>